<sequence>MYRTIASAALLFSVARGQLVGTLTTETHPNMSWQSCTAKGSCTTKNGKITLDANWRWLHQKSGQVMAVSRLFLTAN</sequence>
<evidence type="ECO:0000256" key="7">
    <source>
        <dbReference type="ARBA" id="ARBA00023277"/>
    </source>
</evidence>
<dbReference type="RefSeq" id="XP_065964239.1">
    <property type="nucleotide sequence ID" value="XM_066105612.1"/>
</dbReference>
<evidence type="ECO:0000256" key="4">
    <source>
        <dbReference type="ARBA" id="ARBA00022729"/>
    </source>
</evidence>
<comment type="caution">
    <text evidence="10">The sequence shown here is derived from an EMBL/GenBank/DDBJ whole genome shotgun (WGS) entry which is preliminary data.</text>
</comment>
<comment type="catalytic activity">
    <reaction evidence="1">
        <text>Hydrolysis of (1-&gt;4)-beta-D-glucosidic linkages in cellulose and cellotetraose, releasing cellobiose from the non-reducing ends of the chains.</text>
        <dbReference type="EC" id="3.2.1.91"/>
    </reaction>
</comment>
<dbReference type="GeneID" id="90955510"/>
<evidence type="ECO:0000256" key="6">
    <source>
        <dbReference type="ARBA" id="ARBA00023001"/>
    </source>
</evidence>
<evidence type="ECO:0000256" key="9">
    <source>
        <dbReference type="ARBA" id="ARBA00023326"/>
    </source>
</evidence>
<dbReference type="PANTHER" id="PTHR33753">
    <property type="entry name" value="1,4-BETA-D-GLUCAN CELLOBIOHYDROLASE B"/>
    <property type="match status" value="1"/>
</dbReference>
<organism evidence="10 11">
    <name type="scientific">Pyrenophora tritici-repentis</name>
    <dbReference type="NCBI Taxonomy" id="45151"/>
    <lineage>
        <taxon>Eukaryota</taxon>
        <taxon>Fungi</taxon>
        <taxon>Dikarya</taxon>
        <taxon>Ascomycota</taxon>
        <taxon>Pezizomycotina</taxon>
        <taxon>Dothideomycetes</taxon>
        <taxon>Pleosporomycetidae</taxon>
        <taxon>Pleosporales</taxon>
        <taxon>Pleosporineae</taxon>
        <taxon>Pleosporaceae</taxon>
        <taxon>Pyrenophora</taxon>
    </lineage>
</organism>
<keyword evidence="9" id="KW-0624">Polysaccharide degradation</keyword>
<dbReference type="KEGG" id="ptrr:90955510"/>
<dbReference type="Gene3D" id="2.70.100.10">
    <property type="entry name" value="Glycoside hydrolase, family 7, domain"/>
    <property type="match status" value="1"/>
</dbReference>
<keyword evidence="8" id="KW-0326">Glycosidase</keyword>
<dbReference type="InterPro" id="IPR001722">
    <property type="entry name" value="Glyco_hydro_7"/>
</dbReference>
<keyword evidence="7" id="KW-0119">Carbohydrate metabolism</keyword>
<evidence type="ECO:0000313" key="10">
    <source>
        <dbReference type="EMBL" id="KAF7574693.1"/>
    </source>
</evidence>
<accession>A0A5M9LID0</accession>
<evidence type="ECO:0000313" key="11">
    <source>
        <dbReference type="Proteomes" id="UP000245464"/>
    </source>
</evidence>
<dbReference type="InterPro" id="IPR013320">
    <property type="entry name" value="ConA-like_dom_sf"/>
</dbReference>
<dbReference type="SUPFAM" id="SSF49899">
    <property type="entry name" value="Concanavalin A-like lectins/glucanases"/>
    <property type="match status" value="1"/>
</dbReference>
<reference evidence="10 11" key="1">
    <citation type="journal article" date="2018" name="BMC Genomics">
        <title>Comparative genomics of the wheat fungal pathogen Pyrenophora tritici-repentis reveals chromosomal variations and genome plasticity.</title>
        <authorList>
            <person name="Moolhuijzen P."/>
            <person name="See P.T."/>
            <person name="Hane J.K."/>
            <person name="Shi G."/>
            <person name="Liu Z."/>
            <person name="Oliver R.P."/>
            <person name="Moffat C.S."/>
        </authorList>
    </citation>
    <scope>NUCLEOTIDE SEQUENCE [LARGE SCALE GENOMIC DNA]</scope>
    <source>
        <strain evidence="10">M4</strain>
    </source>
</reference>
<dbReference type="Pfam" id="PF00840">
    <property type="entry name" value="Glyco_hydro_7"/>
    <property type="match status" value="1"/>
</dbReference>
<evidence type="ECO:0000256" key="3">
    <source>
        <dbReference type="ARBA" id="ARBA00012561"/>
    </source>
</evidence>
<dbReference type="PANTHER" id="PTHR33753:SF2">
    <property type="entry name" value="GLYCOSIDE HYDROLASE FAMILY 7 PROTEIN"/>
    <property type="match status" value="1"/>
</dbReference>
<dbReference type="Proteomes" id="UP000245464">
    <property type="component" value="Chromosome 2"/>
</dbReference>
<name>A0A5M9LID0_9PLEO</name>
<evidence type="ECO:0000256" key="8">
    <source>
        <dbReference type="ARBA" id="ARBA00023295"/>
    </source>
</evidence>
<dbReference type="GO" id="GO:0016162">
    <property type="term" value="F:cellulose 1,4-beta-cellobiosidase activity"/>
    <property type="evidence" value="ECO:0007669"/>
    <property type="project" value="UniProtKB-EC"/>
</dbReference>
<evidence type="ECO:0000256" key="5">
    <source>
        <dbReference type="ARBA" id="ARBA00022801"/>
    </source>
</evidence>
<dbReference type="EC" id="3.2.1.91" evidence="3"/>
<evidence type="ECO:0000256" key="1">
    <source>
        <dbReference type="ARBA" id="ARBA00001641"/>
    </source>
</evidence>
<keyword evidence="4" id="KW-0732">Signal</keyword>
<evidence type="ECO:0000256" key="2">
    <source>
        <dbReference type="ARBA" id="ARBA00006044"/>
    </source>
</evidence>
<dbReference type="AlphaFoldDB" id="A0A5M9LID0"/>
<comment type="similarity">
    <text evidence="2">Belongs to the glycosyl hydrolase 7 (cellulase C) family.</text>
</comment>
<dbReference type="GO" id="GO:0030245">
    <property type="term" value="P:cellulose catabolic process"/>
    <property type="evidence" value="ECO:0007669"/>
    <property type="project" value="UniProtKB-KW"/>
</dbReference>
<dbReference type="InterPro" id="IPR037019">
    <property type="entry name" value="Glyco_hydro_7_sf"/>
</dbReference>
<gene>
    <name evidence="10" type="ORF">PtrM4_063170</name>
</gene>
<protein>
    <recommendedName>
        <fullName evidence="3">cellulose 1,4-beta-cellobiosidase (non-reducing end)</fullName>
        <ecNumber evidence="3">3.2.1.91</ecNumber>
    </recommendedName>
</protein>
<dbReference type="EMBL" id="NQIK02000002">
    <property type="protein sequence ID" value="KAF7574693.1"/>
    <property type="molecule type" value="Genomic_DNA"/>
</dbReference>
<keyword evidence="6" id="KW-0136">Cellulose degradation</keyword>
<keyword evidence="5" id="KW-0378">Hydrolase</keyword>
<proteinExistence type="inferred from homology"/>